<name>A0A067CZU7_SAPPC</name>
<feature type="chain" id="PRO_5001635156" description="Secreted protein" evidence="1">
    <location>
        <begin position="19"/>
        <end position="163"/>
    </location>
</feature>
<protein>
    <recommendedName>
        <fullName evidence="4">Secreted protein</fullName>
    </recommendedName>
</protein>
<dbReference type="OrthoDB" id="10362301at2759"/>
<dbReference type="KEGG" id="spar:SPRG_02801"/>
<proteinExistence type="predicted"/>
<evidence type="ECO:0000256" key="1">
    <source>
        <dbReference type="SAM" id="SignalP"/>
    </source>
</evidence>
<dbReference type="EMBL" id="KK583195">
    <property type="protein sequence ID" value="KDO32322.1"/>
    <property type="molecule type" value="Genomic_DNA"/>
</dbReference>
<dbReference type="GeneID" id="24125340"/>
<reference evidence="2 3" key="1">
    <citation type="journal article" date="2013" name="PLoS Genet.">
        <title>Distinctive expansion of potential virulence genes in the genome of the oomycete fish pathogen Saprolegnia parasitica.</title>
        <authorList>
            <person name="Jiang R.H."/>
            <person name="de Bruijn I."/>
            <person name="Haas B.J."/>
            <person name="Belmonte R."/>
            <person name="Lobach L."/>
            <person name="Christie J."/>
            <person name="van den Ackerveken G."/>
            <person name="Bottin A."/>
            <person name="Bulone V."/>
            <person name="Diaz-Moreno S.M."/>
            <person name="Dumas B."/>
            <person name="Fan L."/>
            <person name="Gaulin E."/>
            <person name="Govers F."/>
            <person name="Grenville-Briggs L.J."/>
            <person name="Horner N.R."/>
            <person name="Levin J.Z."/>
            <person name="Mammella M."/>
            <person name="Meijer H.J."/>
            <person name="Morris P."/>
            <person name="Nusbaum C."/>
            <person name="Oome S."/>
            <person name="Phillips A.J."/>
            <person name="van Rooyen D."/>
            <person name="Rzeszutek E."/>
            <person name="Saraiva M."/>
            <person name="Secombes C.J."/>
            <person name="Seidl M.F."/>
            <person name="Snel B."/>
            <person name="Stassen J.H."/>
            <person name="Sykes S."/>
            <person name="Tripathy S."/>
            <person name="van den Berg H."/>
            <person name="Vega-Arreguin J.C."/>
            <person name="Wawra S."/>
            <person name="Young S.K."/>
            <person name="Zeng Q."/>
            <person name="Dieguez-Uribeondo J."/>
            <person name="Russ C."/>
            <person name="Tyler B.M."/>
            <person name="van West P."/>
        </authorList>
    </citation>
    <scope>NUCLEOTIDE SEQUENCE [LARGE SCALE GENOMIC DNA]</scope>
    <source>
        <strain evidence="2 3">CBS 223.65</strain>
    </source>
</reference>
<keyword evidence="1" id="KW-0732">Signal</keyword>
<evidence type="ECO:0000313" key="2">
    <source>
        <dbReference type="EMBL" id="KDO32322.1"/>
    </source>
</evidence>
<gene>
    <name evidence="2" type="ORF">SPRG_02801</name>
</gene>
<dbReference type="Proteomes" id="UP000030745">
    <property type="component" value="Unassembled WGS sequence"/>
</dbReference>
<dbReference type="VEuPathDB" id="FungiDB:SPRG_02801"/>
<organism evidence="2 3">
    <name type="scientific">Saprolegnia parasitica (strain CBS 223.65)</name>
    <dbReference type="NCBI Taxonomy" id="695850"/>
    <lineage>
        <taxon>Eukaryota</taxon>
        <taxon>Sar</taxon>
        <taxon>Stramenopiles</taxon>
        <taxon>Oomycota</taxon>
        <taxon>Saprolegniomycetes</taxon>
        <taxon>Saprolegniales</taxon>
        <taxon>Saprolegniaceae</taxon>
        <taxon>Saprolegnia</taxon>
    </lineage>
</organism>
<keyword evidence="3" id="KW-1185">Reference proteome</keyword>
<evidence type="ECO:0008006" key="4">
    <source>
        <dbReference type="Google" id="ProtNLM"/>
    </source>
</evidence>
<feature type="signal peptide" evidence="1">
    <location>
        <begin position="1"/>
        <end position="18"/>
    </location>
</feature>
<accession>A0A067CZU7</accession>
<dbReference type="OMA" id="CQAIYAS"/>
<dbReference type="RefSeq" id="XP_012196778.1">
    <property type="nucleotide sequence ID" value="XM_012341388.1"/>
</dbReference>
<sequence length="163" mass="16447">MKMYCTMALLCAIAYAETLPCAGQMLQTTLTPVLGRGDTLIKCCKAAGVTPDVPAYPARVTEAQATALANDPSCQAIYASTQGALKDVSPPCGLSEAATTATMQTMTYLEYIQGFQLGAAPSGDATTPSGSAAATSSARGPSTLPTNAIVLLAALSSVAVAYA</sequence>
<dbReference type="AlphaFoldDB" id="A0A067CZU7"/>
<evidence type="ECO:0000313" key="3">
    <source>
        <dbReference type="Proteomes" id="UP000030745"/>
    </source>
</evidence>